<reference evidence="2 3" key="1">
    <citation type="journal article" date="2018" name="Sci. Adv.">
        <title>Multi-heme cytochromes provide a pathway for survival in energy-limited environments.</title>
        <authorList>
            <person name="Deng X."/>
            <person name="Dohmae N."/>
            <person name="Nealson K.H."/>
            <person name="Hashimoto K."/>
            <person name="Okamoto A."/>
        </authorList>
    </citation>
    <scope>NUCLEOTIDE SEQUENCE [LARGE SCALE GENOMIC DNA]</scope>
    <source>
        <strain evidence="2 3">IS5</strain>
    </source>
</reference>
<accession>A0A2Z6AYG4</accession>
<dbReference type="RefSeq" id="WP_126378265.1">
    <property type="nucleotide sequence ID" value="NZ_AP017378.1"/>
</dbReference>
<keyword evidence="1" id="KW-0175">Coiled coil</keyword>
<dbReference type="AlphaFoldDB" id="A0A2Z6AYG4"/>
<evidence type="ECO:0000256" key="1">
    <source>
        <dbReference type="SAM" id="Coils"/>
    </source>
</evidence>
<name>A0A2Z6AYG4_9BACT</name>
<feature type="coiled-coil region" evidence="1">
    <location>
        <begin position="72"/>
        <end position="99"/>
    </location>
</feature>
<proteinExistence type="predicted"/>
<evidence type="ECO:0000313" key="2">
    <source>
        <dbReference type="EMBL" id="BBD08289.1"/>
    </source>
</evidence>
<dbReference type="KEGG" id="dfl:DFE_1563"/>
<dbReference type="Proteomes" id="UP000269883">
    <property type="component" value="Chromosome"/>
</dbReference>
<evidence type="ECO:0000313" key="3">
    <source>
        <dbReference type="Proteomes" id="UP000269883"/>
    </source>
</evidence>
<dbReference type="EMBL" id="AP017378">
    <property type="protein sequence ID" value="BBD08289.1"/>
    <property type="molecule type" value="Genomic_DNA"/>
</dbReference>
<dbReference type="OrthoDB" id="5447718at2"/>
<keyword evidence="3" id="KW-1185">Reference proteome</keyword>
<sequence length="236" mass="26720">MSSTAAEIERDLEARFRKTAPPQRRVEAQPDSVSLLLERVSGLLDDQTLYRREIGSLREEVSVLKSGLAEREAAHERAVRDMEAELTFLREENKRLSHYVETHIRRGNPLHSKPSEAFLGLPLVIRSEHDEYLGVAAPTKGAFTPKGLVGLIQKSASASRSVDMDWDRDRDHWILKVLTTAPETGCEQALVFMLHEVRTPNRNLVARLAHLIVDGNEVPDNFLLGFFKQLRDTFNS</sequence>
<organism evidence="2 3">
    <name type="scientific">Desulfovibrio ferrophilus</name>
    <dbReference type="NCBI Taxonomy" id="241368"/>
    <lineage>
        <taxon>Bacteria</taxon>
        <taxon>Pseudomonadati</taxon>
        <taxon>Thermodesulfobacteriota</taxon>
        <taxon>Desulfovibrionia</taxon>
        <taxon>Desulfovibrionales</taxon>
        <taxon>Desulfovibrionaceae</taxon>
        <taxon>Desulfovibrio</taxon>
    </lineage>
</organism>
<protein>
    <submittedName>
        <fullName evidence="2">Regulatory protein MerR</fullName>
    </submittedName>
</protein>
<gene>
    <name evidence="2" type="ORF">DFE_1563</name>
</gene>